<evidence type="ECO:0000313" key="4">
    <source>
        <dbReference type="Proteomes" id="UP000192277"/>
    </source>
</evidence>
<dbReference type="PROSITE" id="PS51257">
    <property type="entry name" value="PROKAR_LIPOPROTEIN"/>
    <property type="match status" value="1"/>
</dbReference>
<accession>A0ABX3P623</accession>
<keyword evidence="1" id="KW-0732">Signal</keyword>
<organism evidence="3 4">
    <name type="scientific">Niastella koreensis</name>
    <dbReference type="NCBI Taxonomy" id="354356"/>
    <lineage>
        <taxon>Bacteria</taxon>
        <taxon>Pseudomonadati</taxon>
        <taxon>Bacteroidota</taxon>
        <taxon>Chitinophagia</taxon>
        <taxon>Chitinophagales</taxon>
        <taxon>Chitinophagaceae</taxon>
        <taxon>Niastella</taxon>
    </lineage>
</organism>
<gene>
    <name evidence="3" type="ORF">A4D02_04830</name>
</gene>
<dbReference type="RefSeq" id="WP_014223257.1">
    <property type="nucleotide sequence ID" value="NZ_LWBO01000001.1"/>
</dbReference>
<feature type="signal peptide" evidence="1">
    <location>
        <begin position="1"/>
        <end position="26"/>
    </location>
</feature>
<feature type="domain" description="TRASH" evidence="2">
    <location>
        <begin position="54"/>
        <end position="91"/>
    </location>
</feature>
<dbReference type="Proteomes" id="UP000192277">
    <property type="component" value="Unassembled WGS sequence"/>
</dbReference>
<proteinExistence type="predicted"/>
<reference evidence="3 4" key="1">
    <citation type="submission" date="2016-04" db="EMBL/GenBank/DDBJ databases">
        <authorList>
            <person name="Chen L."/>
            <person name="Zhuang W."/>
            <person name="Wang G."/>
        </authorList>
    </citation>
    <scope>NUCLEOTIDE SEQUENCE [LARGE SCALE GENOMIC DNA]</scope>
    <source>
        <strain evidence="4">GR20</strain>
    </source>
</reference>
<protein>
    <recommendedName>
        <fullName evidence="2">TRASH domain-containing protein</fullName>
    </recommendedName>
</protein>
<comment type="caution">
    <text evidence="3">The sequence shown here is derived from an EMBL/GenBank/DDBJ whole genome shotgun (WGS) entry which is preliminary data.</text>
</comment>
<keyword evidence="4" id="KW-1185">Reference proteome</keyword>
<evidence type="ECO:0000256" key="1">
    <source>
        <dbReference type="SAM" id="SignalP"/>
    </source>
</evidence>
<feature type="chain" id="PRO_5045579589" description="TRASH domain-containing protein" evidence="1">
    <location>
        <begin position="27"/>
        <end position="101"/>
    </location>
</feature>
<sequence>MKLYVLLALPVITVLFACKNSSDAKAVETAHKDSATVTKPKQPFEGVAFASKMDLACGMMLSAGVTDTAHYKDKIYGFCSKECKEDFLKTPEAFLASKYRK</sequence>
<dbReference type="EMBL" id="LWBO01000001">
    <property type="protein sequence ID" value="OQP55631.1"/>
    <property type="molecule type" value="Genomic_DNA"/>
</dbReference>
<dbReference type="SMART" id="SM00746">
    <property type="entry name" value="TRASH"/>
    <property type="match status" value="1"/>
</dbReference>
<name>A0ABX3P623_9BACT</name>
<evidence type="ECO:0000259" key="2">
    <source>
        <dbReference type="SMART" id="SM00746"/>
    </source>
</evidence>
<evidence type="ECO:0000313" key="3">
    <source>
        <dbReference type="EMBL" id="OQP55631.1"/>
    </source>
</evidence>
<dbReference type="InterPro" id="IPR011017">
    <property type="entry name" value="TRASH_dom"/>
</dbReference>